<gene>
    <name evidence="4" type="primary">rps1</name>
</gene>
<organism evidence="4">
    <name type="scientific">Gracilaria vermiculophylla</name>
    <dbReference type="NCBI Taxonomy" id="2608709"/>
    <lineage>
        <taxon>Eukaryota</taxon>
        <taxon>Rhodophyta</taxon>
        <taxon>Florideophyceae</taxon>
        <taxon>Rhodymeniophycidae</taxon>
        <taxon>Gracilariales</taxon>
        <taxon>Gracilariaceae</taxon>
        <taxon>Gracilaria</taxon>
    </lineage>
</organism>
<evidence type="ECO:0000256" key="1">
    <source>
        <dbReference type="ARBA" id="ARBA00069232"/>
    </source>
</evidence>
<evidence type="ECO:0000259" key="3">
    <source>
        <dbReference type="PROSITE" id="PS50126"/>
    </source>
</evidence>
<dbReference type="AlphaFoldDB" id="A0A8F7CJC2"/>
<evidence type="ECO:0000313" key="4">
    <source>
        <dbReference type="EMBL" id="QXU75215.1"/>
    </source>
</evidence>
<dbReference type="InterPro" id="IPR003029">
    <property type="entry name" value="S1_domain"/>
</dbReference>
<accession>A0A8F7CJC2</accession>
<feature type="domain" description="S1 motif" evidence="3">
    <location>
        <begin position="194"/>
        <end position="262"/>
    </location>
</feature>
<keyword evidence="4" id="KW-0689">Ribosomal protein</keyword>
<feature type="domain" description="S1 motif" evidence="3">
    <location>
        <begin position="116"/>
        <end position="180"/>
    </location>
</feature>
<dbReference type="SMART" id="SM00316">
    <property type="entry name" value="S1"/>
    <property type="match status" value="3"/>
</dbReference>
<protein>
    <recommendedName>
        <fullName evidence="1">Small ribosomal subunit protein bS1c</fullName>
    </recommendedName>
    <alternativeName>
        <fullName evidence="2">30S ribosomal protein S1, chloroplastic</fullName>
    </alternativeName>
</protein>
<geneLocation type="chloroplast" evidence="4"/>
<dbReference type="PANTHER" id="PTHR47559:SF1">
    <property type="entry name" value="OS03G0844900 PROTEIN"/>
    <property type="match status" value="1"/>
</dbReference>
<dbReference type="FunFam" id="2.40.50.140:FF:000103">
    <property type="entry name" value="protein RRP5 homolog"/>
    <property type="match status" value="1"/>
</dbReference>
<dbReference type="GO" id="GO:0003676">
    <property type="term" value="F:nucleic acid binding"/>
    <property type="evidence" value="ECO:0007669"/>
    <property type="project" value="InterPro"/>
</dbReference>
<keyword evidence="4" id="KW-0687">Ribonucleoprotein</keyword>
<dbReference type="InterPro" id="IPR012340">
    <property type="entry name" value="NA-bd_OB-fold"/>
</dbReference>
<dbReference type="GO" id="GO:0005840">
    <property type="term" value="C:ribosome"/>
    <property type="evidence" value="ECO:0007669"/>
    <property type="project" value="UniProtKB-KW"/>
</dbReference>
<dbReference type="PROSITE" id="PS50126">
    <property type="entry name" value="S1"/>
    <property type="match status" value="3"/>
</dbReference>
<evidence type="ECO:0000256" key="2">
    <source>
        <dbReference type="ARBA" id="ARBA00081784"/>
    </source>
</evidence>
<dbReference type="SUPFAM" id="SSF50249">
    <property type="entry name" value="Nucleic acid-binding proteins"/>
    <property type="match status" value="3"/>
</dbReference>
<dbReference type="CDD" id="cd04465">
    <property type="entry name" value="S1_RPS1_repeat_ec2_hs2"/>
    <property type="match status" value="1"/>
</dbReference>
<sequence>MQNISSRSFSDKDFGAILTQYSYNLHPGDIIAGTIFYQESKGFLVDVGVHIAGYLPLEEIVLSSSYNQYDLICLVNTTREFFIFAYDKEKHQLLLSIKRLNYIRAWKRIRQLESEDLILYIPIFNINKGGIITILEGLQGFIPRSHLIEFTSYDFMVKRHLPCKILLVDEKNNKIILSHKLALLDLYSDLLKVGMIVYGQIMQIKKYGIFITVYGIPALLHISEISSKYIENINNVFQVGYKIKVKIIHIDMKQARLSVSRREIY</sequence>
<dbReference type="Pfam" id="PF00575">
    <property type="entry name" value="S1"/>
    <property type="match status" value="2"/>
</dbReference>
<reference evidence="4" key="1">
    <citation type="journal article" date="2020" name="Mitochondrial DNA Part B Resour">
        <title>Phylogenetic analysis of the complete chloroplast genome of Gracilaria vermiculophylla.</title>
        <authorList>
            <person name="Li Y."/>
            <person name="Han H."/>
            <person name="Ma X."/>
        </authorList>
    </citation>
    <scope>NUCLEOTIDE SEQUENCE</scope>
</reference>
<dbReference type="InterPro" id="IPR052757">
    <property type="entry name" value="Ribosomal_protein_S1"/>
</dbReference>
<dbReference type="Gene3D" id="2.40.50.140">
    <property type="entry name" value="Nucleic acid-binding proteins"/>
    <property type="match status" value="2"/>
</dbReference>
<keyword evidence="4" id="KW-0150">Chloroplast</keyword>
<dbReference type="EMBL" id="MN853882">
    <property type="protein sequence ID" value="QXU75215.1"/>
    <property type="molecule type" value="Genomic_DNA"/>
</dbReference>
<name>A0A8F7CJC2_9FLOR</name>
<feature type="domain" description="S1 motif" evidence="3">
    <location>
        <begin position="28"/>
        <end position="98"/>
    </location>
</feature>
<keyword evidence="4" id="KW-0934">Plastid</keyword>
<proteinExistence type="predicted"/>
<dbReference type="PANTHER" id="PTHR47559">
    <property type="entry name" value="OS03G0844900 PROTEIN"/>
    <property type="match status" value="1"/>
</dbReference>